<accession>A0A382GPF9</accession>
<name>A0A382GPF9_9ZZZZ</name>
<protein>
    <recommendedName>
        <fullName evidence="1">M23ase beta-sheet core domain-containing protein</fullName>
    </recommendedName>
</protein>
<reference evidence="2" key="1">
    <citation type="submission" date="2018-05" db="EMBL/GenBank/DDBJ databases">
        <authorList>
            <person name="Lanie J.A."/>
            <person name="Ng W.-L."/>
            <person name="Kazmierczak K.M."/>
            <person name="Andrzejewski T.M."/>
            <person name="Davidsen T.M."/>
            <person name="Wayne K.J."/>
            <person name="Tettelin H."/>
            <person name="Glass J.I."/>
            <person name="Rusch D."/>
            <person name="Podicherti R."/>
            <person name="Tsui H.-C.T."/>
            <person name="Winkler M.E."/>
        </authorList>
    </citation>
    <scope>NUCLEOTIDE SEQUENCE</scope>
</reference>
<dbReference type="Gene3D" id="2.70.70.10">
    <property type="entry name" value="Glucose Permease (Domain IIA)"/>
    <property type="match status" value="1"/>
</dbReference>
<evidence type="ECO:0000259" key="1">
    <source>
        <dbReference type="Pfam" id="PF01551"/>
    </source>
</evidence>
<dbReference type="PANTHER" id="PTHR21666">
    <property type="entry name" value="PEPTIDASE-RELATED"/>
    <property type="match status" value="1"/>
</dbReference>
<dbReference type="AlphaFoldDB" id="A0A382GPF9"/>
<dbReference type="InterPro" id="IPR016047">
    <property type="entry name" value="M23ase_b-sheet_dom"/>
</dbReference>
<proteinExistence type="predicted"/>
<dbReference type="GO" id="GO:0004222">
    <property type="term" value="F:metalloendopeptidase activity"/>
    <property type="evidence" value="ECO:0007669"/>
    <property type="project" value="TreeGrafter"/>
</dbReference>
<evidence type="ECO:0000313" key="2">
    <source>
        <dbReference type="EMBL" id="SVB76483.1"/>
    </source>
</evidence>
<dbReference type="PANTHER" id="PTHR21666:SF285">
    <property type="entry name" value="M23 FAMILY METALLOPEPTIDASE"/>
    <property type="match status" value="1"/>
</dbReference>
<dbReference type="SUPFAM" id="SSF51261">
    <property type="entry name" value="Duplicated hybrid motif"/>
    <property type="match status" value="1"/>
</dbReference>
<dbReference type="CDD" id="cd12797">
    <property type="entry name" value="M23_peptidase"/>
    <property type="match status" value="1"/>
</dbReference>
<feature type="domain" description="M23ase beta-sheet core" evidence="1">
    <location>
        <begin position="140"/>
        <end position="234"/>
    </location>
</feature>
<sequence length="250" mass="27504">MVGNLESQTVEGISGEIIPIPITKNISNDKFIIKNQNGLFKLVSLPFVRQDLLITRHEIDVKVKWVNFGESKITIKDDSKVNLSPSDQTRANREALEIKTALSVSTNEITPSFKFIRPIPGVITSPFGKQRFINGQLRSAHLALDIDGSIGTPIVAPLKGRVVLIGDFFYTGITIILDHGYGLFSSYAHMSGVKVKVGDLIEQSQTIGLVGATGRVTGPHLHWTVYFDGNKVNPESLIQENYLTSIFKVS</sequence>
<dbReference type="InterPro" id="IPR050570">
    <property type="entry name" value="Cell_wall_metabolism_enzyme"/>
</dbReference>
<gene>
    <name evidence="2" type="ORF">METZ01_LOCUS229337</name>
</gene>
<dbReference type="Pfam" id="PF01551">
    <property type="entry name" value="Peptidase_M23"/>
    <property type="match status" value="1"/>
</dbReference>
<dbReference type="InterPro" id="IPR011055">
    <property type="entry name" value="Dup_hybrid_motif"/>
</dbReference>
<organism evidence="2">
    <name type="scientific">marine metagenome</name>
    <dbReference type="NCBI Taxonomy" id="408172"/>
    <lineage>
        <taxon>unclassified sequences</taxon>
        <taxon>metagenomes</taxon>
        <taxon>ecological metagenomes</taxon>
    </lineage>
</organism>
<dbReference type="EMBL" id="UINC01056442">
    <property type="protein sequence ID" value="SVB76483.1"/>
    <property type="molecule type" value="Genomic_DNA"/>
</dbReference>